<feature type="compositionally biased region" description="Acidic residues" evidence="2">
    <location>
        <begin position="300"/>
        <end position="312"/>
    </location>
</feature>
<keyword evidence="4" id="KW-1185">Reference proteome</keyword>
<feature type="region of interest" description="Disordered" evidence="2">
    <location>
        <begin position="285"/>
        <end position="327"/>
    </location>
</feature>
<name>A0AAN6U5Q2_9PEZI</name>
<feature type="region of interest" description="Disordered" evidence="2">
    <location>
        <begin position="135"/>
        <end position="271"/>
    </location>
</feature>
<protein>
    <submittedName>
        <fullName evidence="3">Uncharacterized protein</fullName>
    </submittedName>
</protein>
<feature type="region of interest" description="Disordered" evidence="2">
    <location>
        <begin position="650"/>
        <end position="687"/>
    </location>
</feature>
<feature type="region of interest" description="Disordered" evidence="2">
    <location>
        <begin position="1"/>
        <end position="28"/>
    </location>
</feature>
<proteinExistence type="predicted"/>
<evidence type="ECO:0000313" key="3">
    <source>
        <dbReference type="EMBL" id="KAK4126867.1"/>
    </source>
</evidence>
<evidence type="ECO:0000256" key="1">
    <source>
        <dbReference type="SAM" id="Coils"/>
    </source>
</evidence>
<feature type="compositionally biased region" description="Basic residues" evidence="2">
    <location>
        <begin position="145"/>
        <end position="154"/>
    </location>
</feature>
<comment type="caution">
    <text evidence="3">The sequence shown here is derived from an EMBL/GenBank/DDBJ whole genome shotgun (WGS) entry which is preliminary data.</text>
</comment>
<evidence type="ECO:0000256" key="2">
    <source>
        <dbReference type="SAM" id="MobiDB-lite"/>
    </source>
</evidence>
<evidence type="ECO:0000313" key="4">
    <source>
        <dbReference type="Proteomes" id="UP001302602"/>
    </source>
</evidence>
<keyword evidence="1" id="KW-0175">Coiled coil</keyword>
<organism evidence="3 4">
    <name type="scientific">Parathielavia appendiculata</name>
    <dbReference type="NCBI Taxonomy" id="2587402"/>
    <lineage>
        <taxon>Eukaryota</taxon>
        <taxon>Fungi</taxon>
        <taxon>Dikarya</taxon>
        <taxon>Ascomycota</taxon>
        <taxon>Pezizomycotina</taxon>
        <taxon>Sordariomycetes</taxon>
        <taxon>Sordariomycetidae</taxon>
        <taxon>Sordariales</taxon>
        <taxon>Chaetomiaceae</taxon>
        <taxon>Parathielavia</taxon>
    </lineage>
</organism>
<sequence length="745" mass="83806">MVTTRRGARSSAVQDESSPGEASIASIPNAIIRHRAPVGTPAALRPSREPTVGLVNTVKRERDPSATSDLPRHKRRRPVTDVLDSIEVQGEDDDVDAAITATNTCRTANFEIVLPSVRMPRSNDQIISTKAPLEHSAKITTARPLRTRRLRRHIQSRESPPRSPQPRDHAAEQRREGAPAKPLGSPELQLSALKRRGSKPLTDVYDITDDEDSEPASPPLVRRPRTINGLELRSQLNVPRRRAPQQRNELSHVREMERAPPGNPVSSEAPLFLGDDQDRELLQDTDGAEEAQQETHESDEYNESEEGQDIDDEAHADGGRSQVPRTPDFVGVRVRPYLPSEPTIAVFSDHLNKMSEIMGRRGWTGAGRRWRRGFNVLDSGDQPPARTGLGKSLFRSLAALTDKLEEVPNAMDLTGQSQFLAEHHQYLQTAMSKVDRAVNKIESLAVRPDAMMEDLSSCSIPMLVFVLRRAFAMGAKEPDAVVNDFAAAEGIFTWTTIQYVMFIFGWVSRLLNVLIPEMRQQGKNDANSRSFQPYDPEDEKKNRELVGVMVRKWKQQLRAGVDSFNEQVDAIRERREKKQRDARIKAAREQEQAAELARHRQREMAFASSIQEITSRPRPMAEKFRRVLQQPAFSPANSQVLTVTERLTPGTGARFRHSHSSTASRLLHPPAPTQKAAPLPAPADNPPWPDAEVEWFLGELRRPNGGSRYNLEVCAETLDRTMREVRMEMERLRRLGLYRSPSRGH</sequence>
<accession>A0AAN6U5Q2</accession>
<gene>
    <name evidence="3" type="ORF">N657DRAFT_610956</name>
</gene>
<dbReference type="Proteomes" id="UP001302602">
    <property type="component" value="Unassembled WGS sequence"/>
</dbReference>
<dbReference type="GeneID" id="87827117"/>
<reference evidence="3" key="1">
    <citation type="journal article" date="2023" name="Mol. Phylogenet. Evol.">
        <title>Genome-scale phylogeny and comparative genomics of the fungal order Sordariales.</title>
        <authorList>
            <person name="Hensen N."/>
            <person name="Bonometti L."/>
            <person name="Westerberg I."/>
            <person name="Brannstrom I.O."/>
            <person name="Guillou S."/>
            <person name="Cros-Aarteil S."/>
            <person name="Calhoun S."/>
            <person name="Haridas S."/>
            <person name="Kuo A."/>
            <person name="Mondo S."/>
            <person name="Pangilinan J."/>
            <person name="Riley R."/>
            <person name="LaButti K."/>
            <person name="Andreopoulos B."/>
            <person name="Lipzen A."/>
            <person name="Chen C."/>
            <person name="Yan M."/>
            <person name="Daum C."/>
            <person name="Ng V."/>
            <person name="Clum A."/>
            <person name="Steindorff A."/>
            <person name="Ohm R.A."/>
            <person name="Martin F."/>
            <person name="Silar P."/>
            <person name="Natvig D.O."/>
            <person name="Lalanne C."/>
            <person name="Gautier V."/>
            <person name="Ament-Velasquez S.L."/>
            <person name="Kruys A."/>
            <person name="Hutchinson M.I."/>
            <person name="Powell A.J."/>
            <person name="Barry K."/>
            <person name="Miller A.N."/>
            <person name="Grigoriev I.V."/>
            <person name="Debuchy R."/>
            <person name="Gladieux P."/>
            <person name="Hiltunen Thoren M."/>
            <person name="Johannesson H."/>
        </authorList>
    </citation>
    <scope>NUCLEOTIDE SEQUENCE</scope>
    <source>
        <strain evidence="3">CBS 731.68</strain>
    </source>
</reference>
<dbReference type="AlphaFoldDB" id="A0AAN6U5Q2"/>
<feature type="compositionally biased region" description="Basic and acidic residues" evidence="2">
    <location>
        <begin position="249"/>
        <end position="258"/>
    </location>
</feature>
<reference evidence="3" key="2">
    <citation type="submission" date="2023-05" db="EMBL/GenBank/DDBJ databases">
        <authorList>
            <consortium name="Lawrence Berkeley National Laboratory"/>
            <person name="Steindorff A."/>
            <person name="Hensen N."/>
            <person name="Bonometti L."/>
            <person name="Westerberg I."/>
            <person name="Brannstrom I.O."/>
            <person name="Guillou S."/>
            <person name="Cros-Aarteil S."/>
            <person name="Calhoun S."/>
            <person name="Haridas S."/>
            <person name="Kuo A."/>
            <person name="Mondo S."/>
            <person name="Pangilinan J."/>
            <person name="Riley R."/>
            <person name="Labutti K."/>
            <person name="Andreopoulos B."/>
            <person name="Lipzen A."/>
            <person name="Chen C."/>
            <person name="Yanf M."/>
            <person name="Daum C."/>
            <person name="Ng V."/>
            <person name="Clum A."/>
            <person name="Ohm R."/>
            <person name="Martin F."/>
            <person name="Silar P."/>
            <person name="Natvig D."/>
            <person name="Lalanne C."/>
            <person name="Gautier V."/>
            <person name="Ament-Velasquez S.L."/>
            <person name="Kruys A."/>
            <person name="Hutchinson M.I."/>
            <person name="Powell A.J."/>
            <person name="Barry K."/>
            <person name="Miller A.N."/>
            <person name="Grigoriev I.V."/>
            <person name="Debuchy R."/>
            <person name="Gladieux P."/>
            <person name="Thoren M.H."/>
            <person name="Johannesson H."/>
        </authorList>
    </citation>
    <scope>NUCLEOTIDE SEQUENCE</scope>
    <source>
        <strain evidence="3">CBS 731.68</strain>
    </source>
</reference>
<feature type="coiled-coil region" evidence="1">
    <location>
        <begin position="554"/>
        <end position="581"/>
    </location>
</feature>
<dbReference type="RefSeq" id="XP_062650638.1">
    <property type="nucleotide sequence ID" value="XM_062790347.1"/>
</dbReference>
<dbReference type="EMBL" id="MU853224">
    <property type="protein sequence ID" value="KAK4126867.1"/>
    <property type="molecule type" value="Genomic_DNA"/>
</dbReference>
<feature type="compositionally biased region" description="Basic and acidic residues" evidence="2">
    <location>
        <begin position="155"/>
        <end position="178"/>
    </location>
</feature>